<reference evidence="1 2" key="1">
    <citation type="submission" date="2015-07" db="EMBL/GenBank/DDBJ databases">
        <title>The genome of Dufourea novaeangliae.</title>
        <authorList>
            <person name="Pan H."/>
            <person name="Kapheim K."/>
        </authorList>
    </citation>
    <scope>NUCLEOTIDE SEQUENCE [LARGE SCALE GENOMIC DNA]</scope>
    <source>
        <strain evidence="1">0120121106</strain>
        <tissue evidence="1">Whole body</tissue>
    </source>
</reference>
<dbReference type="AlphaFoldDB" id="A0A154P8X3"/>
<sequence>MKARQELAILMMMNRIGDKDLISLLSDKEDLEVSSLLDNSDRELQAADKSKDKYVEEVDPLDEEMLQFHGEKGSTSDSNELNLHLEIGDRWQSPGQYKLSIERLGTSQSEKRVRVRVCQSVSKLRLIFGSRARRCFVGKLSDNGLSAVQIGFRD</sequence>
<organism evidence="1 2">
    <name type="scientific">Dufourea novaeangliae</name>
    <name type="common">Sweat bee</name>
    <dbReference type="NCBI Taxonomy" id="178035"/>
    <lineage>
        <taxon>Eukaryota</taxon>
        <taxon>Metazoa</taxon>
        <taxon>Ecdysozoa</taxon>
        <taxon>Arthropoda</taxon>
        <taxon>Hexapoda</taxon>
        <taxon>Insecta</taxon>
        <taxon>Pterygota</taxon>
        <taxon>Neoptera</taxon>
        <taxon>Endopterygota</taxon>
        <taxon>Hymenoptera</taxon>
        <taxon>Apocrita</taxon>
        <taxon>Aculeata</taxon>
        <taxon>Apoidea</taxon>
        <taxon>Anthophila</taxon>
        <taxon>Halictidae</taxon>
        <taxon>Rophitinae</taxon>
        <taxon>Dufourea</taxon>
    </lineage>
</organism>
<gene>
    <name evidence="1" type="ORF">WN55_09869</name>
</gene>
<protein>
    <submittedName>
        <fullName evidence="1">Uncharacterized protein</fullName>
    </submittedName>
</protein>
<keyword evidence="2" id="KW-1185">Reference proteome</keyword>
<evidence type="ECO:0000313" key="2">
    <source>
        <dbReference type="Proteomes" id="UP000076502"/>
    </source>
</evidence>
<evidence type="ECO:0000313" key="1">
    <source>
        <dbReference type="EMBL" id="KZC07668.1"/>
    </source>
</evidence>
<dbReference type="EMBL" id="KQ434828">
    <property type="protein sequence ID" value="KZC07668.1"/>
    <property type="molecule type" value="Genomic_DNA"/>
</dbReference>
<name>A0A154P8X3_DUFNO</name>
<dbReference type="Proteomes" id="UP000076502">
    <property type="component" value="Unassembled WGS sequence"/>
</dbReference>
<accession>A0A154P8X3</accession>
<proteinExistence type="predicted"/>